<evidence type="ECO:0000313" key="7">
    <source>
        <dbReference type="EMBL" id="CAC5419137.1"/>
    </source>
</evidence>
<comment type="subcellular location">
    <subcellularLocation>
        <location evidence="1">Secreted</location>
    </subcellularLocation>
</comment>
<evidence type="ECO:0000256" key="1">
    <source>
        <dbReference type="ARBA" id="ARBA00004613"/>
    </source>
</evidence>
<dbReference type="InterPro" id="IPR001820">
    <property type="entry name" value="TIMP"/>
</dbReference>
<feature type="disulfide bond" evidence="5">
    <location>
        <begin position="43"/>
        <end position="157"/>
    </location>
</feature>
<dbReference type="InterPro" id="IPR001134">
    <property type="entry name" value="Netrin_domain"/>
</dbReference>
<keyword evidence="2" id="KW-0964">Secreted</keyword>
<reference evidence="7 8" key="1">
    <citation type="submission" date="2020-06" db="EMBL/GenBank/DDBJ databases">
        <authorList>
            <person name="Li R."/>
            <person name="Bekaert M."/>
        </authorList>
    </citation>
    <scope>NUCLEOTIDE SEQUENCE [LARGE SCALE GENOMIC DNA]</scope>
    <source>
        <strain evidence="8">wild</strain>
    </source>
</reference>
<gene>
    <name evidence="7" type="ORF">MCOR_51522</name>
</gene>
<sequence length="337" mass="37282">MSRETLEFKIDYNSSITLTFQIMKTISLFLLFLTIDGGFCCSCFPSHSQTAFCKSEVVIRGKAISRNTSPQKDHLKSPLINNGAFPPLLRMYGDVVYEIEVIEIFKLPPETDIKVGDTVQAVTGANGAMCGGYLALNTDILITGRQNGKSKLKFGLCNFKAAFSSLTNVQLEGIRGLYDCRCQIYPWQTDATKKIDTCYGDEFPGYDTTCLEQYGRCSKEESVIKGKAVKEELNPPIKGDLYSSDFRYSDVKRIYDVNVIEVFKAPEDVQVKPGDVIQAVTRASGSMCGGYLELDTEQIILGGVNEDGQLTFSLCTHKERNGVTPLQLAGLRGEYSC</sequence>
<dbReference type="Pfam" id="PF00965">
    <property type="entry name" value="TIMP"/>
    <property type="match status" value="2"/>
</dbReference>
<dbReference type="GO" id="GO:0031012">
    <property type="term" value="C:extracellular matrix"/>
    <property type="evidence" value="ECO:0007669"/>
    <property type="project" value="TreeGrafter"/>
</dbReference>
<protein>
    <submittedName>
        <fullName evidence="7">TIMP3</fullName>
    </submittedName>
</protein>
<keyword evidence="8" id="KW-1185">Reference proteome</keyword>
<feature type="disulfide bond" evidence="5">
    <location>
        <begin position="41"/>
        <end position="130"/>
    </location>
</feature>
<evidence type="ECO:0000256" key="3">
    <source>
        <dbReference type="ARBA" id="ARBA00023157"/>
    </source>
</evidence>
<dbReference type="Gene3D" id="2.40.50.120">
    <property type="match status" value="2"/>
</dbReference>
<dbReference type="SUPFAM" id="SSF50242">
    <property type="entry name" value="TIMP-like"/>
    <property type="match status" value="2"/>
</dbReference>
<proteinExistence type="predicted"/>
<dbReference type="OrthoDB" id="6041373at2759"/>
<feature type="domain" description="NTR" evidence="6">
    <location>
        <begin position="41"/>
        <end position="182"/>
    </location>
</feature>
<evidence type="ECO:0000259" key="6">
    <source>
        <dbReference type="PROSITE" id="PS50189"/>
    </source>
</evidence>
<dbReference type="PANTHER" id="PTHR11844:SF33">
    <property type="entry name" value="TISSUE INHIBITOR OF METALLOPROTEINASE"/>
    <property type="match status" value="1"/>
</dbReference>
<dbReference type="Proteomes" id="UP000507470">
    <property type="component" value="Unassembled WGS sequence"/>
</dbReference>
<name>A0A6J8EFT0_MYTCO</name>
<dbReference type="PANTHER" id="PTHR11844">
    <property type="entry name" value="METALLOPROTEASE INHIBITOR"/>
    <property type="match status" value="1"/>
</dbReference>
<dbReference type="PROSITE" id="PS50189">
    <property type="entry name" value="NTR"/>
    <property type="match status" value="1"/>
</dbReference>
<feature type="disulfide bond" evidence="5">
    <location>
        <begin position="53"/>
        <end position="180"/>
    </location>
</feature>
<dbReference type="GO" id="GO:0046872">
    <property type="term" value="F:metal ion binding"/>
    <property type="evidence" value="ECO:0007669"/>
    <property type="project" value="UniProtKB-KW"/>
</dbReference>
<evidence type="ECO:0000256" key="5">
    <source>
        <dbReference type="PIRSR" id="PIRSR601820-3"/>
    </source>
</evidence>
<dbReference type="SMART" id="SM00206">
    <property type="entry name" value="NTR"/>
    <property type="match status" value="1"/>
</dbReference>
<organism evidence="7 8">
    <name type="scientific">Mytilus coruscus</name>
    <name type="common">Sea mussel</name>
    <dbReference type="NCBI Taxonomy" id="42192"/>
    <lineage>
        <taxon>Eukaryota</taxon>
        <taxon>Metazoa</taxon>
        <taxon>Spiralia</taxon>
        <taxon>Lophotrochozoa</taxon>
        <taxon>Mollusca</taxon>
        <taxon>Bivalvia</taxon>
        <taxon>Autobranchia</taxon>
        <taxon>Pteriomorphia</taxon>
        <taxon>Mytilida</taxon>
        <taxon>Mytiloidea</taxon>
        <taxon>Mytilidae</taxon>
        <taxon>Mytilinae</taxon>
        <taxon>Mytilus</taxon>
    </lineage>
</organism>
<dbReference type="GO" id="GO:0008191">
    <property type="term" value="F:metalloendopeptidase inhibitor activity"/>
    <property type="evidence" value="ECO:0007669"/>
    <property type="project" value="InterPro"/>
</dbReference>
<evidence type="ECO:0000256" key="4">
    <source>
        <dbReference type="PIRSR" id="PIRSR601820-1"/>
    </source>
</evidence>
<dbReference type="GO" id="GO:0051045">
    <property type="term" value="P:negative regulation of membrane protein ectodomain proteolysis"/>
    <property type="evidence" value="ECO:0007669"/>
    <property type="project" value="TreeGrafter"/>
</dbReference>
<dbReference type="GO" id="GO:0005615">
    <property type="term" value="C:extracellular space"/>
    <property type="evidence" value="ECO:0007669"/>
    <property type="project" value="TreeGrafter"/>
</dbReference>
<keyword evidence="4" id="KW-0479">Metal-binding</keyword>
<keyword evidence="3 5" id="KW-1015">Disulfide bond</keyword>
<evidence type="ECO:0000313" key="8">
    <source>
        <dbReference type="Proteomes" id="UP000507470"/>
    </source>
</evidence>
<evidence type="ECO:0000256" key="2">
    <source>
        <dbReference type="ARBA" id="ARBA00022525"/>
    </source>
</evidence>
<accession>A0A6J8EFT0</accession>
<dbReference type="InterPro" id="IPR008993">
    <property type="entry name" value="TIMP-like_OB-fold"/>
</dbReference>
<dbReference type="EMBL" id="CACVKT020008996">
    <property type="protein sequence ID" value="CAC5419137.1"/>
    <property type="molecule type" value="Genomic_DNA"/>
</dbReference>
<dbReference type="AlphaFoldDB" id="A0A6J8EFT0"/>
<keyword evidence="4" id="KW-0862">Zinc</keyword>
<feature type="binding site" evidence="4">
    <location>
        <position position="41"/>
    </location>
    <ligand>
        <name>Zn(2+)</name>
        <dbReference type="ChEBI" id="CHEBI:29105"/>
        <note>ligand shared with metalloproteinase partner</note>
    </ligand>
</feature>
<dbReference type="GO" id="GO:0002020">
    <property type="term" value="F:protease binding"/>
    <property type="evidence" value="ECO:0007669"/>
    <property type="project" value="TreeGrafter"/>
</dbReference>